<protein>
    <submittedName>
        <fullName evidence="8">Glutamate-rich WD repeat-containing protein 1</fullName>
    </submittedName>
</protein>
<dbReference type="InterPro" id="IPR036322">
    <property type="entry name" value="WD40_repeat_dom_sf"/>
</dbReference>
<feature type="repeat" description="WD" evidence="5">
    <location>
        <begin position="320"/>
        <end position="353"/>
    </location>
</feature>
<feature type="region of interest" description="Disordered" evidence="6">
    <location>
        <begin position="181"/>
        <end position="200"/>
    </location>
</feature>
<dbReference type="PANTHER" id="PTHR45903">
    <property type="entry name" value="GLUTAMATE-RICH WD REPEAT-CONTAINING PROTEIN 1"/>
    <property type="match status" value="1"/>
</dbReference>
<feature type="non-terminal residue" evidence="8">
    <location>
        <position position="1083"/>
    </location>
</feature>
<evidence type="ECO:0000256" key="5">
    <source>
        <dbReference type="PROSITE-ProRule" id="PRU00221"/>
    </source>
</evidence>
<dbReference type="InterPro" id="IPR051972">
    <property type="entry name" value="Glutamate-rich_WD_repeat"/>
</dbReference>
<dbReference type="GO" id="GO:0042254">
    <property type="term" value="P:ribosome biogenesis"/>
    <property type="evidence" value="ECO:0007669"/>
    <property type="project" value="TreeGrafter"/>
</dbReference>
<dbReference type="SUPFAM" id="SSF50978">
    <property type="entry name" value="WD40 repeat-like"/>
    <property type="match status" value="1"/>
</dbReference>
<evidence type="ECO:0000313" key="8">
    <source>
        <dbReference type="EMBL" id="KRY43129.1"/>
    </source>
</evidence>
<feature type="region of interest" description="Disordered" evidence="6">
    <location>
        <begin position="49"/>
        <end position="84"/>
    </location>
</feature>
<dbReference type="InterPro" id="IPR015943">
    <property type="entry name" value="WD40/YVTN_repeat-like_dom_sf"/>
</dbReference>
<feature type="repeat" description="WD" evidence="5">
    <location>
        <begin position="412"/>
        <end position="454"/>
    </location>
</feature>
<name>A0A0V1C1A4_TRISP</name>
<evidence type="ECO:0000256" key="6">
    <source>
        <dbReference type="SAM" id="MobiDB-lite"/>
    </source>
</evidence>
<dbReference type="PROSITE" id="PS50082">
    <property type="entry name" value="WD_REPEATS_2"/>
    <property type="match status" value="3"/>
</dbReference>
<dbReference type="InterPro" id="IPR001680">
    <property type="entry name" value="WD40_rpt"/>
</dbReference>
<keyword evidence="4" id="KW-0539">Nucleus</keyword>
<feature type="compositionally biased region" description="Basic and acidic residues" evidence="6">
    <location>
        <begin position="186"/>
        <end position="195"/>
    </location>
</feature>
<feature type="compositionally biased region" description="Basic and acidic residues" evidence="6">
    <location>
        <begin position="829"/>
        <end position="841"/>
    </location>
</feature>
<evidence type="ECO:0000256" key="4">
    <source>
        <dbReference type="ARBA" id="ARBA00023242"/>
    </source>
</evidence>
<sequence length="1083" mass="121349">MRTCYIDRQKAASANINMLCCEIDEIEVHDSDTSDLSDCVEIGEIAEVDSVSEEEDESESDCSSDDDDEVKSHDDEALDDTNSSTVASKEITKKIYIPGQSRPLKEGEELVCDKTAYVMLSSFYTDYPCLSFDPLPVKAPGSDTKCSFPMDVMLVSGTQASHPMRNRIHVMMLGNLLELKDDDDDSHSSDGEEKSRKKRKNKDTKIFKDITIDHRGDVNRIRACRIETTTLCATWSSLKKVHVWNLSAAVKAAETVFGKKSRDKLDEKPVFTFHGHMDEGFALDWCRHVPGQLLTGDCKGNIHFWKMVQGGEWQIDQRPFKQHQSSVEDLQWSHQEANVFFSCSADRSILVWDCRMAPKDACVFGIPEAHRKDVNVISVHRTEPWLVSGGDDGLLKVWDFRRIQGFGPVVLLPFHKGPITSVSWCPHERSVFCASAEDDVVSIWDLVGNREENADICDMKILSRIPQQLIFLHMGQIDIKEVNWHPDHEGVLISTASDAFNIFKTISCRLDGVGLLVQTENRVLESAETLTDRHLGPCGAGAEAHFQLLLQIDQSSQLDCFAFVHFHRHVHQIGRLFGTFERLLRRREAQIAEKSERNFVLGHGSLGIRRRFRGPTGGEVRRTAAGRRRVEHRLQLPAPSGRLVLLGGGRGRIGFVGWVPDAQVQLGEGPFPSRRSVDGVLPLVEQRPLAGVGSERSGFGIVADQLGQQFPAHHGQLVEASADQVGTPERLQHGGRDRYVLTTSLLELLVLDQQGQADAQHRRHQTEQVDRQPAHHAGEHFAEPTVRRVVAVSDRRVHDYGQVEGRREIGIVVFEQPVPVVGTLPPGEHGGDAEQRQRAEESGGYQFDPVQQKQPLQQVPRVTAAVEVQKAQQVDEDQILQLLSVITPLAVPRIQHVAEQQCGRQYGQVDQRIDAGHVAQLASPASESVVNADNPQAEQNFAQEVDDQREFDGEQAQLEHVVIDPGLGRLDQQIDHQRGDHHHADGQVDDDVRHVFRTFETLVQDPPDVLHSELVLQQHQQFFFLSRSVYTKPTVVVDYASPIVLGACCSFLPKMIEHIHYPSTGKVERGGRRRSVRQVKLNN</sequence>
<keyword evidence="2 5" id="KW-0853">WD repeat</keyword>
<keyword evidence="9" id="KW-1185">Reference proteome</keyword>
<dbReference type="AlphaFoldDB" id="A0A0V1C1A4"/>
<comment type="subcellular location">
    <subcellularLocation>
        <location evidence="1">Nucleus</location>
    </subcellularLocation>
</comment>
<dbReference type="InParanoid" id="A0A0V1C1A4"/>
<dbReference type="OrthoDB" id="2161379at2759"/>
<dbReference type="InterPro" id="IPR019775">
    <property type="entry name" value="WD40_repeat_CS"/>
</dbReference>
<dbReference type="SMART" id="SM00320">
    <property type="entry name" value="WD40"/>
    <property type="match status" value="6"/>
</dbReference>
<dbReference type="Gene3D" id="2.130.10.10">
    <property type="entry name" value="YVTN repeat-like/Quinoprotein amine dehydrogenase"/>
    <property type="match status" value="1"/>
</dbReference>
<dbReference type="Proteomes" id="UP000054776">
    <property type="component" value="Unassembled WGS sequence"/>
</dbReference>
<dbReference type="PROSITE" id="PS00678">
    <property type="entry name" value="WD_REPEATS_1"/>
    <property type="match status" value="1"/>
</dbReference>
<proteinExistence type="predicted"/>
<feature type="repeat" description="WD" evidence="5">
    <location>
        <begin position="367"/>
        <end position="401"/>
    </location>
</feature>
<feature type="compositionally biased region" description="Acidic residues" evidence="6">
    <location>
        <begin position="49"/>
        <end position="69"/>
    </location>
</feature>
<dbReference type="InterPro" id="IPR022052">
    <property type="entry name" value="Histone-bd_RBBP4-like_N"/>
</dbReference>
<dbReference type="Pfam" id="PF12265">
    <property type="entry name" value="CAF1C_H4-bd"/>
    <property type="match status" value="1"/>
</dbReference>
<feature type="domain" description="Histone-binding protein RBBP4-like N-terminal" evidence="7">
    <location>
        <begin position="108"/>
        <end position="175"/>
    </location>
</feature>
<dbReference type="Pfam" id="PF00400">
    <property type="entry name" value="WD40"/>
    <property type="match status" value="3"/>
</dbReference>
<comment type="caution">
    <text evidence="8">The sequence shown here is derived from an EMBL/GenBank/DDBJ whole genome shotgun (WGS) entry which is preliminary data.</text>
</comment>
<gene>
    <name evidence="8" type="primary">Grwd1</name>
    <name evidence="8" type="ORF">T01_13383</name>
</gene>
<accession>A0A0V1C1A4</accession>
<evidence type="ECO:0000256" key="2">
    <source>
        <dbReference type="ARBA" id="ARBA00022574"/>
    </source>
</evidence>
<evidence type="ECO:0000259" key="7">
    <source>
        <dbReference type="Pfam" id="PF12265"/>
    </source>
</evidence>
<evidence type="ECO:0000313" key="9">
    <source>
        <dbReference type="Proteomes" id="UP000054776"/>
    </source>
</evidence>
<feature type="region of interest" description="Disordered" evidence="6">
    <location>
        <begin position="823"/>
        <end position="842"/>
    </location>
</feature>
<organism evidence="8 9">
    <name type="scientific">Trichinella spiralis</name>
    <name type="common">Trichina worm</name>
    <dbReference type="NCBI Taxonomy" id="6334"/>
    <lineage>
        <taxon>Eukaryota</taxon>
        <taxon>Metazoa</taxon>
        <taxon>Ecdysozoa</taxon>
        <taxon>Nematoda</taxon>
        <taxon>Enoplea</taxon>
        <taxon>Dorylaimia</taxon>
        <taxon>Trichinellida</taxon>
        <taxon>Trichinellidae</taxon>
        <taxon>Trichinella</taxon>
    </lineage>
</organism>
<evidence type="ECO:0000256" key="1">
    <source>
        <dbReference type="ARBA" id="ARBA00004123"/>
    </source>
</evidence>
<dbReference type="PROSITE" id="PS50294">
    <property type="entry name" value="WD_REPEATS_REGION"/>
    <property type="match status" value="3"/>
</dbReference>
<dbReference type="GO" id="GO:0005730">
    <property type="term" value="C:nucleolus"/>
    <property type="evidence" value="ECO:0007669"/>
    <property type="project" value="TreeGrafter"/>
</dbReference>
<dbReference type="STRING" id="6334.A0A0V1C1A4"/>
<keyword evidence="3" id="KW-0677">Repeat</keyword>
<dbReference type="EMBL" id="JYDH01000002">
    <property type="protein sequence ID" value="KRY43129.1"/>
    <property type="molecule type" value="Genomic_DNA"/>
</dbReference>
<dbReference type="PANTHER" id="PTHR45903:SF1">
    <property type="entry name" value="GLUTAMATE-RICH WD REPEAT-CONTAINING PROTEIN 1"/>
    <property type="match status" value="1"/>
</dbReference>
<evidence type="ECO:0000256" key="3">
    <source>
        <dbReference type="ARBA" id="ARBA00022737"/>
    </source>
</evidence>
<reference evidence="8 9" key="1">
    <citation type="submission" date="2015-01" db="EMBL/GenBank/DDBJ databases">
        <title>Evolution of Trichinella species and genotypes.</title>
        <authorList>
            <person name="Korhonen P.K."/>
            <person name="Edoardo P."/>
            <person name="Giuseppe L.R."/>
            <person name="Gasser R.B."/>
        </authorList>
    </citation>
    <scope>NUCLEOTIDE SEQUENCE [LARGE SCALE GENOMIC DNA]</scope>
    <source>
        <strain evidence="8">ISS3</strain>
    </source>
</reference>